<dbReference type="Pfam" id="PF13359">
    <property type="entry name" value="DDE_Tnp_4"/>
    <property type="match status" value="1"/>
</dbReference>
<evidence type="ECO:0000313" key="9">
    <source>
        <dbReference type="Proteomes" id="UP000092462"/>
    </source>
</evidence>
<evidence type="ECO:0000313" key="8">
    <source>
        <dbReference type="EnsemblMetazoa" id="PPAI007034-PA"/>
    </source>
</evidence>
<dbReference type="InterPro" id="IPR045249">
    <property type="entry name" value="HARBI1-like"/>
</dbReference>
<comment type="subcellular location">
    <subcellularLocation>
        <location evidence="2">Nucleus</location>
    </subcellularLocation>
</comment>
<protein>
    <submittedName>
        <fullName evidence="8">Uncharacterized protein</fullName>
    </submittedName>
</protein>
<evidence type="ECO:0000256" key="4">
    <source>
        <dbReference type="ARBA" id="ARBA00022722"/>
    </source>
</evidence>
<evidence type="ECO:0000256" key="6">
    <source>
        <dbReference type="ARBA" id="ARBA00022801"/>
    </source>
</evidence>
<dbReference type="Proteomes" id="UP000092462">
    <property type="component" value="Unassembled WGS sequence"/>
</dbReference>
<dbReference type="VEuPathDB" id="VectorBase:PPAI007034"/>
<dbReference type="GO" id="GO:0046872">
    <property type="term" value="F:metal ion binding"/>
    <property type="evidence" value="ECO:0007669"/>
    <property type="project" value="UniProtKB-KW"/>
</dbReference>
<comment type="similarity">
    <text evidence="3">Belongs to the HARBI1 family.</text>
</comment>
<dbReference type="InterPro" id="IPR027806">
    <property type="entry name" value="HARBI1_dom"/>
</dbReference>
<accession>A0A1B0DG73</accession>
<keyword evidence="7" id="KW-0539">Nucleus</keyword>
<evidence type="ECO:0000256" key="3">
    <source>
        <dbReference type="ARBA" id="ARBA00006958"/>
    </source>
</evidence>
<dbReference type="GO" id="GO:0005634">
    <property type="term" value="C:nucleus"/>
    <property type="evidence" value="ECO:0007669"/>
    <property type="project" value="UniProtKB-SubCell"/>
</dbReference>
<dbReference type="GO" id="GO:0016787">
    <property type="term" value="F:hydrolase activity"/>
    <property type="evidence" value="ECO:0007669"/>
    <property type="project" value="UniProtKB-KW"/>
</dbReference>
<organism evidence="8 9">
    <name type="scientific">Phlebotomus papatasi</name>
    <name type="common">Sandfly</name>
    <dbReference type="NCBI Taxonomy" id="29031"/>
    <lineage>
        <taxon>Eukaryota</taxon>
        <taxon>Metazoa</taxon>
        <taxon>Ecdysozoa</taxon>
        <taxon>Arthropoda</taxon>
        <taxon>Hexapoda</taxon>
        <taxon>Insecta</taxon>
        <taxon>Pterygota</taxon>
        <taxon>Neoptera</taxon>
        <taxon>Endopterygota</taxon>
        <taxon>Diptera</taxon>
        <taxon>Nematocera</taxon>
        <taxon>Psychodoidea</taxon>
        <taxon>Psychodidae</taxon>
        <taxon>Phlebotomus</taxon>
        <taxon>Phlebotomus</taxon>
    </lineage>
</organism>
<keyword evidence="5" id="KW-0479">Metal-binding</keyword>
<keyword evidence="6" id="KW-0378">Hydrolase</keyword>
<dbReference type="PANTHER" id="PTHR22930:SF284">
    <property type="entry name" value="DDE TNP4 DOMAIN-CONTAINING PROTEIN"/>
    <property type="match status" value="1"/>
</dbReference>
<sequence>MDHQSFLKILDKIKPAIIRRNTQMRKAISAEERLVATLRFLATGQSYEDLKFSTGISPQSLCKIIPETCEAIFNSLREDFLKFPESEDEWKEKASQFSVLWNFPHCLGAIDGKHIAIRPPPDSGSFYYNYKKFNSLVLMAIADANYNFIMVDIGTNGRVSDGGVLQQTQFYKLLEEKKLNIPEPEQLIIGKDIKFPYIFAGDDAFPMRTDLLKPYKPLSGQFLTRDQTVFNYRLSRARRVVENAFGILANRFQVLQKTISLPPETVETIVLACCTLHNFLRQTSGHSYPPPELVDHENLITGNIISGSWRNDPQLEPLDASNSSMQSSNTAKQVREKYMKYFLEEGRIPWQ</sequence>
<keyword evidence="4" id="KW-0540">Nuclease</keyword>
<dbReference type="GO" id="GO:0004518">
    <property type="term" value="F:nuclease activity"/>
    <property type="evidence" value="ECO:0007669"/>
    <property type="project" value="UniProtKB-KW"/>
</dbReference>
<dbReference type="AlphaFoldDB" id="A0A1B0DG73"/>
<name>A0A1B0DG73_PHLPP</name>
<comment type="cofactor">
    <cofactor evidence="1">
        <name>a divalent metal cation</name>
        <dbReference type="ChEBI" id="CHEBI:60240"/>
    </cofactor>
</comment>
<proteinExistence type="inferred from homology"/>
<keyword evidence="9" id="KW-1185">Reference proteome</keyword>
<dbReference type="EnsemblMetazoa" id="PPAI007034-RA">
    <property type="protein sequence ID" value="PPAI007034-PA"/>
    <property type="gene ID" value="PPAI007034"/>
</dbReference>
<dbReference type="PANTHER" id="PTHR22930">
    <property type="match status" value="1"/>
</dbReference>
<evidence type="ECO:0000256" key="1">
    <source>
        <dbReference type="ARBA" id="ARBA00001968"/>
    </source>
</evidence>
<dbReference type="VEuPathDB" id="VectorBase:PPAPM1_000794"/>
<reference evidence="8" key="1">
    <citation type="submission" date="2022-08" db="UniProtKB">
        <authorList>
            <consortium name="EnsemblMetazoa"/>
        </authorList>
    </citation>
    <scope>IDENTIFICATION</scope>
    <source>
        <strain evidence="8">Israel</strain>
    </source>
</reference>
<evidence type="ECO:0000256" key="7">
    <source>
        <dbReference type="ARBA" id="ARBA00023242"/>
    </source>
</evidence>
<evidence type="ECO:0000256" key="5">
    <source>
        <dbReference type="ARBA" id="ARBA00022723"/>
    </source>
</evidence>
<dbReference type="EMBL" id="AJVK01059347">
    <property type="status" value="NOT_ANNOTATED_CDS"/>
    <property type="molecule type" value="Genomic_DNA"/>
</dbReference>
<evidence type="ECO:0000256" key="2">
    <source>
        <dbReference type="ARBA" id="ARBA00004123"/>
    </source>
</evidence>